<dbReference type="Pfam" id="PF00333">
    <property type="entry name" value="Ribosomal_S5"/>
    <property type="match status" value="1"/>
</dbReference>
<evidence type="ECO:0000256" key="10">
    <source>
        <dbReference type="HAMAP-Rule" id="MF_01307"/>
    </source>
</evidence>
<dbReference type="GO" id="GO:0003735">
    <property type="term" value="F:structural constituent of ribosome"/>
    <property type="evidence" value="ECO:0007669"/>
    <property type="project" value="UniProtKB-UniRule"/>
</dbReference>
<dbReference type="PANTHER" id="PTHR48277">
    <property type="entry name" value="MITOCHONDRIAL RIBOSOMAL PROTEIN S5"/>
    <property type="match status" value="1"/>
</dbReference>
<evidence type="ECO:0000259" key="12">
    <source>
        <dbReference type="PROSITE" id="PS50881"/>
    </source>
</evidence>
<dbReference type="GeneID" id="36960296"/>
<dbReference type="NCBIfam" id="TIGR01021">
    <property type="entry name" value="rpsE_bact"/>
    <property type="match status" value="1"/>
</dbReference>
<evidence type="ECO:0000256" key="9">
    <source>
        <dbReference type="ARBA" id="ARBA00035156"/>
    </source>
</evidence>
<evidence type="ECO:0000256" key="2">
    <source>
        <dbReference type="ARBA" id="ARBA00004229"/>
    </source>
</evidence>
<evidence type="ECO:0000256" key="3">
    <source>
        <dbReference type="ARBA" id="ARBA00008945"/>
    </source>
</evidence>
<organism evidence="13">
    <name type="scientific">Astrosyne radiata</name>
    <dbReference type="NCBI Taxonomy" id="1158023"/>
    <lineage>
        <taxon>Eukaryota</taxon>
        <taxon>Sar</taxon>
        <taxon>Stramenopiles</taxon>
        <taxon>Ochrophyta</taxon>
        <taxon>Bacillariophyta</taxon>
        <taxon>Fragilariophyceae</taxon>
        <taxon>Fragilariophycidae</taxon>
        <taxon>Cyclophorales</taxon>
        <taxon>Cyclophoraceae</taxon>
        <taxon>Astrosyne</taxon>
    </lineage>
</organism>
<dbReference type="InterPro" id="IPR013810">
    <property type="entry name" value="Ribosomal_uS5_N"/>
</dbReference>
<reference evidence="13" key="1">
    <citation type="journal article" date="2018" name="Adv. Bot. Res.">
        <title>Evolution of the Plastid Genomes in Diatoms.</title>
        <authorList>
            <person name="Yu M."/>
            <person name="Ashworth M.P."/>
            <person name="Hajrah N.H."/>
            <person name="Khiyami M.A."/>
            <person name="Sabir M.J."/>
            <person name="Alhebshi A.M."/>
            <person name="Al-Malki A.L."/>
            <person name="Sabir J.S.M."/>
            <person name="Theriot E.C."/>
            <person name="Jansen R.K."/>
        </authorList>
    </citation>
    <scope>NUCLEOTIDE SEQUENCE</scope>
</reference>
<dbReference type="PANTHER" id="PTHR48277:SF1">
    <property type="entry name" value="MITOCHONDRIAL RIBOSOMAL PROTEIN S5"/>
    <property type="match status" value="1"/>
</dbReference>
<dbReference type="InterPro" id="IPR018192">
    <property type="entry name" value="Ribosomal_uS5_N_CS"/>
</dbReference>
<gene>
    <name evidence="10 13" type="primary">rps5</name>
</gene>
<dbReference type="Gene3D" id="3.30.160.20">
    <property type="match status" value="1"/>
</dbReference>
<dbReference type="InterPro" id="IPR005712">
    <property type="entry name" value="Ribosomal_uS5_bac-type"/>
</dbReference>
<evidence type="ECO:0000256" key="6">
    <source>
        <dbReference type="ARBA" id="ARBA00022980"/>
    </source>
</evidence>
<sequence>MVMNFNLQENNLRRDSLNFPMKDRLIKINRVSKVTKGGRILKFQAIVVVGDNHGTVGFGIGKSKEIPIAIEKAKRKGERNAISVPVTKSFSIPHRLDSYFKASKIIIKPSIKGSGVIAGGSIRAILEIVGIQNVIAKQLGSNNLINNAYATIHALKNLKIKRKQRKIKTHKI</sequence>
<dbReference type="GO" id="GO:0009507">
    <property type="term" value="C:chloroplast"/>
    <property type="evidence" value="ECO:0007669"/>
    <property type="project" value="UniProtKB-SubCell"/>
</dbReference>
<comment type="function">
    <text evidence="1 10">With S4 and S12 plays an important role in translational accuracy.</text>
</comment>
<dbReference type="GO" id="GO:0015935">
    <property type="term" value="C:small ribosomal subunit"/>
    <property type="evidence" value="ECO:0007669"/>
    <property type="project" value="InterPro"/>
</dbReference>
<evidence type="ECO:0000256" key="7">
    <source>
        <dbReference type="ARBA" id="ARBA00023274"/>
    </source>
</evidence>
<keyword evidence="6 10" id="KW-0689">Ribosomal protein</keyword>
<comment type="subcellular location">
    <subcellularLocation>
        <location evidence="2 10">Plastid</location>
        <location evidence="2 10">Chloroplast</location>
    </subcellularLocation>
</comment>
<keyword evidence="4 10" id="KW-0699">rRNA-binding</keyword>
<keyword evidence="7 10" id="KW-0687">Ribonucleoprotein</keyword>
<dbReference type="EMBL" id="MG755807">
    <property type="protein sequence ID" value="AWT40365.1"/>
    <property type="molecule type" value="Genomic_DNA"/>
</dbReference>
<name>A0A2U9NTK8_9STRA</name>
<accession>A0A2U9NTK8</accession>
<evidence type="ECO:0000256" key="8">
    <source>
        <dbReference type="ARBA" id="ARBA00025844"/>
    </source>
</evidence>
<comment type="subunit">
    <text evidence="8 10">Part of the 30S ribosomal subunit. Contacts protein S4.</text>
</comment>
<dbReference type="Gene3D" id="3.30.230.10">
    <property type="match status" value="1"/>
</dbReference>
<geneLocation type="chloroplast" evidence="13"/>
<dbReference type="PROSITE" id="PS00585">
    <property type="entry name" value="RIBOSOMAL_S5"/>
    <property type="match status" value="1"/>
</dbReference>
<dbReference type="InterPro" id="IPR000851">
    <property type="entry name" value="Ribosomal_uS5"/>
</dbReference>
<dbReference type="FunFam" id="3.30.230.10:FF:000002">
    <property type="entry name" value="30S ribosomal protein S5"/>
    <property type="match status" value="1"/>
</dbReference>
<dbReference type="GO" id="GO:0019843">
    <property type="term" value="F:rRNA binding"/>
    <property type="evidence" value="ECO:0007669"/>
    <property type="project" value="UniProtKB-UniRule"/>
</dbReference>
<dbReference type="PROSITE" id="PS50881">
    <property type="entry name" value="S5_DSRBD"/>
    <property type="match status" value="1"/>
</dbReference>
<evidence type="ECO:0000256" key="5">
    <source>
        <dbReference type="ARBA" id="ARBA00022884"/>
    </source>
</evidence>
<dbReference type="SUPFAM" id="SSF54211">
    <property type="entry name" value="Ribosomal protein S5 domain 2-like"/>
    <property type="match status" value="1"/>
</dbReference>
<dbReference type="RefSeq" id="YP_009497652.1">
    <property type="nucleotide sequence ID" value="NC_038008.1"/>
</dbReference>
<comment type="domain">
    <text evidence="10">The N-terminal domain interacts with the head of the 30S subunit; the C-terminal domain interacts with the body and contacts protein S4. The interaction surface between S4 and S5 is involved in control of translational fidelity.</text>
</comment>
<feature type="domain" description="S5 DRBM" evidence="12">
    <location>
        <begin position="21"/>
        <end position="84"/>
    </location>
</feature>
<dbReference type="AlphaFoldDB" id="A0A2U9NTK8"/>
<proteinExistence type="inferred from homology"/>
<dbReference type="InterPro" id="IPR020568">
    <property type="entry name" value="Ribosomal_Su5_D2-typ_SF"/>
</dbReference>
<evidence type="ECO:0000256" key="4">
    <source>
        <dbReference type="ARBA" id="ARBA00022730"/>
    </source>
</evidence>
<protein>
    <recommendedName>
        <fullName evidence="9 10">Small ribosomal subunit protein uS5c</fullName>
    </recommendedName>
</protein>
<dbReference type="InterPro" id="IPR014721">
    <property type="entry name" value="Ribsml_uS5_D2-typ_fold_subgr"/>
</dbReference>
<comment type="similarity">
    <text evidence="3 10 11">Belongs to the universal ribosomal protein uS5 family.</text>
</comment>
<keyword evidence="13" id="KW-0150">Chloroplast</keyword>
<evidence type="ECO:0000256" key="1">
    <source>
        <dbReference type="ARBA" id="ARBA00002524"/>
    </source>
</evidence>
<dbReference type="SUPFAM" id="SSF54768">
    <property type="entry name" value="dsRNA-binding domain-like"/>
    <property type="match status" value="1"/>
</dbReference>
<dbReference type="HAMAP" id="MF_01307_B">
    <property type="entry name" value="Ribosomal_uS5_B"/>
    <property type="match status" value="1"/>
</dbReference>
<dbReference type="Pfam" id="PF03719">
    <property type="entry name" value="Ribosomal_S5_C"/>
    <property type="match status" value="1"/>
</dbReference>
<keyword evidence="5 10" id="KW-0694">RNA-binding</keyword>
<evidence type="ECO:0000256" key="11">
    <source>
        <dbReference type="RuleBase" id="RU003823"/>
    </source>
</evidence>
<keyword evidence="13" id="KW-0934">Plastid</keyword>
<dbReference type="GO" id="GO:0006412">
    <property type="term" value="P:translation"/>
    <property type="evidence" value="ECO:0007669"/>
    <property type="project" value="UniProtKB-UniRule"/>
</dbReference>
<evidence type="ECO:0000313" key="13">
    <source>
        <dbReference type="EMBL" id="AWT40365.1"/>
    </source>
</evidence>
<dbReference type="InterPro" id="IPR005324">
    <property type="entry name" value="Ribosomal_uS5_C"/>
</dbReference>